<keyword evidence="4" id="KW-0594">Phospholipid biosynthesis</keyword>
<keyword evidence="4" id="KW-0444">Lipid biosynthesis</keyword>
<dbReference type="AlphaFoldDB" id="A0A9D1DS45"/>
<accession>A0A9D1DS45</accession>
<protein>
    <recommendedName>
        <fullName evidence="4">1-acyl-sn-glycerol-3-phosphate acyltransferase</fullName>
        <ecNumber evidence="4">2.3.1.51</ecNumber>
    </recommendedName>
</protein>
<dbReference type="GO" id="GO:0016020">
    <property type="term" value="C:membrane"/>
    <property type="evidence" value="ECO:0007669"/>
    <property type="project" value="InterPro"/>
</dbReference>
<comment type="catalytic activity">
    <reaction evidence="4">
        <text>a 1-acyl-sn-glycero-3-phosphate + an acyl-CoA = a 1,2-diacyl-sn-glycero-3-phosphate + CoA</text>
        <dbReference type="Rhea" id="RHEA:19709"/>
        <dbReference type="ChEBI" id="CHEBI:57287"/>
        <dbReference type="ChEBI" id="CHEBI:57970"/>
        <dbReference type="ChEBI" id="CHEBI:58342"/>
        <dbReference type="ChEBI" id="CHEBI:58608"/>
        <dbReference type="EC" id="2.3.1.51"/>
    </reaction>
</comment>
<proteinExistence type="inferred from homology"/>
<dbReference type="GO" id="GO:0003841">
    <property type="term" value="F:1-acylglycerol-3-phosphate O-acyltransferase activity"/>
    <property type="evidence" value="ECO:0007669"/>
    <property type="project" value="UniProtKB-UniRule"/>
</dbReference>
<sequence>MKYTFLYAFGKFLTPLLRILMPIHISHAENLPKEGPVVVCCNHAAYKDPIMVSLACHRQVRYMAKAELFQNKLIGKLLKGFGAFPIHRGQGDSDALKVAREILEKGEVLGIFIEGTRSRTGKLGKPKPGAVMLAYETNSPVLPVCITAKDGKQPRLLHRANISFGELIPPEGLGIKEPTAMDYRRASRLVMDKIQELRDQDEAWFHRK</sequence>
<dbReference type="NCBIfam" id="TIGR00530">
    <property type="entry name" value="AGP_acyltrn"/>
    <property type="match status" value="1"/>
</dbReference>
<keyword evidence="2 4" id="KW-0808">Transferase</keyword>
<comment type="similarity">
    <text evidence="1 4">Belongs to the 1-acyl-sn-glycerol-3-phosphate acyltransferase family.</text>
</comment>
<dbReference type="SUPFAM" id="SSF69593">
    <property type="entry name" value="Glycerol-3-phosphate (1)-acyltransferase"/>
    <property type="match status" value="1"/>
</dbReference>
<name>A0A9D1DS45_9FIRM</name>
<keyword evidence="4" id="KW-0443">Lipid metabolism</keyword>
<dbReference type="Pfam" id="PF01553">
    <property type="entry name" value="Acyltransferase"/>
    <property type="match status" value="1"/>
</dbReference>
<evidence type="ECO:0000313" key="6">
    <source>
        <dbReference type="EMBL" id="HIR57986.1"/>
    </source>
</evidence>
<evidence type="ECO:0000256" key="4">
    <source>
        <dbReference type="RuleBase" id="RU361267"/>
    </source>
</evidence>
<feature type="domain" description="Phospholipid/glycerol acyltransferase" evidence="5">
    <location>
        <begin position="37"/>
        <end position="149"/>
    </location>
</feature>
<evidence type="ECO:0000259" key="5">
    <source>
        <dbReference type="SMART" id="SM00563"/>
    </source>
</evidence>
<evidence type="ECO:0000256" key="3">
    <source>
        <dbReference type="ARBA" id="ARBA00023315"/>
    </source>
</evidence>
<dbReference type="GO" id="GO:0006654">
    <property type="term" value="P:phosphatidic acid biosynthetic process"/>
    <property type="evidence" value="ECO:0007669"/>
    <property type="project" value="TreeGrafter"/>
</dbReference>
<dbReference type="Proteomes" id="UP000886785">
    <property type="component" value="Unassembled WGS sequence"/>
</dbReference>
<dbReference type="SMART" id="SM00563">
    <property type="entry name" value="PlsC"/>
    <property type="match status" value="1"/>
</dbReference>
<comment type="domain">
    <text evidence="4">The HXXXXD motif is essential for acyltransferase activity and may constitute the binding site for the phosphate moiety of the glycerol-3-phosphate.</text>
</comment>
<dbReference type="CDD" id="cd07989">
    <property type="entry name" value="LPLAT_AGPAT-like"/>
    <property type="match status" value="1"/>
</dbReference>
<organism evidence="6 7">
    <name type="scientific">Candidatus Gallacutalibacter pullicola</name>
    <dbReference type="NCBI Taxonomy" id="2840830"/>
    <lineage>
        <taxon>Bacteria</taxon>
        <taxon>Bacillati</taxon>
        <taxon>Bacillota</taxon>
        <taxon>Clostridia</taxon>
        <taxon>Eubacteriales</taxon>
        <taxon>Candidatus Gallacutalibacter</taxon>
    </lineage>
</organism>
<dbReference type="PANTHER" id="PTHR10434:SF11">
    <property type="entry name" value="1-ACYL-SN-GLYCEROL-3-PHOSPHATE ACYLTRANSFERASE"/>
    <property type="match status" value="1"/>
</dbReference>
<keyword evidence="3 4" id="KW-0012">Acyltransferase</keyword>
<dbReference type="PANTHER" id="PTHR10434">
    <property type="entry name" value="1-ACYL-SN-GLYCEROL-3-PHOSPHATE ACYLTRANSFERASE"/>
    <property type="match status" value="1"/>
</dbReference>
<dbReference type="EC" id="2.3.1.51" evidence="4"/>
<keyword evidence="4" id="KW-1208">Phospholipid metabolism</keyword>
<dbReference type="InterPro" id="IPR004552">
    <property type="entry name" value="AGP_acyltrans"/>
</dbReference>
<evidence type="ECO:0000313" key="7">
    <source>
        <dbReference type="Proteomes" id="UP000886785"/>
    </source>
</evidence>
<comment type="caution">
    <text evidence="6">The sequence shown here is derived from an EMBL/GenBank/DDBJ whole genome shotgun (WGS) entry which is preliminary data.</text>
</comment>
<evidence type="ECO:0000256" key="2">
    <source>
        <dbReference type="ARBA" id="ARBA00022679"/>
    </source>
</evidence>
<evidence type="ECO:0000256" key="1">
    <source>
        <dbReference type="ARBA" id="ARBA00008655"/>
    </source>
</evidence>
<reference evidence="6" key="1">
    <citation type="submission" date="2020-10" db="EMBL/GenBank/DDBJ databases">
        <authorList>
            <person name="Gilroy R."/>
        </authorList>
    </citation>
    <scope>NUCLEOTIDE SEQUENCE</scope>
    <source>
        <strain evidence="6">ChiSjej1B19-7085</strain>
    </source>
</reference>
<dbReference type="EMBL" id="DVHF01000122">
    <property type="protein sequence ID" value="HIR57986.1"/>
    <property type="molecule type" value="Genomic_DNA"/>
</dbReference>
<reference evidence="6" key="2">
    <citation type="journal article" date="2021" name="PeerJ">
        <title>Extensive microbial diversity within the chicken gut microbiome revealed by metagenomics and culture.</title>
        <authorList>
            <person name="Gilroy R."/>
            <person name="Ravi A."/>
            <person name="Getino M."/>
            <person name="Pursley I."/>
            <person name="Horton D.L."/>
            <person name="Alikhan N.F."/>
            <person name="Baker D."/>
            <person name="Gharbi K."/>
            <person name="Hall N."/>
            <person name="Watson M."/>
            <person name="Adriaenssens E.M."/>
            <person name="Foster-Nyarko E."/>
            <person name="Jarju S."/>
            <person name="Secka A."/>
            <person name="Antonio M."/>
            <person name="Oren A."/>
            <person name="Chaudhuri R.R."/>
            <person name="La Ragione R."/>
            <person name="Hildebrand F."/>
            <person name="Pallen M.J."/>
        </authorList>
    </citation>
    <scope>NUCLEOTIDE SEQUENCE</scope>
    <source>
        <strain evidence="6">ChiSjej1B19-7085</strain>
    </source>
</reference>
<dbReference type="InterPro" id="IPR002123">
    <property type="entry name" value="Plipid/glycerol_acylTrfase"/>
</dbReference>
<gene>
    <name evidence="6" type="ORF">IAA54_09980</name>
</gene>